<keyword evidence="2" id="KW-0732">Signal</keyword>
<dbReference type="GO" id="GO:0042110">
    <property type="term" value="P:T cell activation"/>
    <property type="evidence" value="ECO:0007669"/>
    <property type="project" value="TreeGrafter"/>
</dbReference>
<protein>
    <recommendedName>
        <fullName evidence="5">Ig-like domain-containing protein</fullName>
    </recommendedName>
</protein>
<dbReference type="PANTHER" id="PTHR12080">
    <property type="entry name" value="SIGNALING LYMPHOCYTIC ACTIVATION MOLECULE"/>
    <property type="match status" value="1"/>
</dbReference>
<dbReference type="GO" id="GO:0009897">
    <property type="term" value="C:external side of plasma membrane"/>
    <property type="evidence" value="ECO:0007669"/>
    <property type="project" value="TreeGrafter"/>
</dbReference>
<proteinExistence type="predicted"/>
<sequence>MLLTPDPDLCLCPSTELPAMGSRILGDSVTFPLGIPAEQLRTVSWTVNATRSLVAVEAGNPPNVIVLDTSYKGRVRVPESNSLQITSLRMEDTGTYSAQISTATDPSNSHVSGMTCVSETCNYNLSCTVRDGGDNVTYSWTHTAGGAVVANESILHISLSPRDAHLAVTCTAQNPVSNSSTTASAKDLCAGNSLCRIALPSAHRGELASGRCLCTSPRDLWAPLWGRGGTPVPGGWMWPLTPISQRGHGSQGRLQDFFLPKQKKKKPTGVPPSKCHPKGPRCCPLKSAAPSTCLERWCLEPALTGAEVSGTWPYLHRVSSCPVWSGGQVPRHPDSFPCCVLGTTPVPPA</sequence>
<organism evidence="6 7">
    <name type="scientific">Chrysemys picta bellii</name>
    <name type="common">Western painted turtle</name>
    <name type="synonym">Emys bellii</name>
    <dbReference type="NCBI Taxonomy" id="8478"/>
    <lineage>
        <taxon>Eukaryota</taxon>
        <taxon>Metazoa</taxon>
        <taxon>Chordata</taxon>
        <taxon>Craniata</taxon>
        <taxon>Vertebrata</taxon>
        <taxon>Euteleostomi</taxon>
        <taxon>Archelosauria</taxon>
        <taxon>Testudinata</taxon>
        <taxon>Testudines</taxon>
        <taxon>Cryptodira</taxon>
        <taxon>Durocryptodira</taxon>
        <taxon>Testudinoidea</taxon>
        <taxon>Emydidae</taxon>
        <taxon>Chrysemys</taxon>
    </lineage>
</organism>
<name>A0A8C3IS23_CHRPI</name>
<evidence type="ECO:0000256" key="1">
    <source>
        <dbReference type="ARBA" id="ARBA00004370"/>
    </source>
</evidence>
<feature type="domain" description="Ig-like" evidence="5">
    <location>
        <begin position="106"/>
        <end position="189"/>
    </location>
</feature>
<dbReference type="AlphaFoldDB" id="A0A8C3IS23"/>
<dbReference type="PANTHER" id="PTHR12080:SF18">
    <property type="entry name" value="SLAM FAMILY MEMBER 9"/>
    <property type="match status" value="1"/>
</dbReference>
<dbReference type="Ensembl" id="ENSCPBT00000044696.1">
    <property type="protein sequence ID" value="ENSCPBP00000038118.1"/>
    <property type="gene ID" value="ENSCPBG00000026393.1"/>
</dbReference>
<dbReference type="InterPro" id="IPR036179">
    <property type="entry name" value="Ig-like_dom_sf"/>
</dbReference>
<keyword evidence="7" id="KW-1185">Reference proteome</keyword>
<dbReference type="Gene3D" id="2.60.40.10">
    <property type="entry name" value="Immunoglobulins"/>
    <property type="match status" value="2"/>
</dbReference>
<evidence type="ECO:0000256" key="2">
    <source>
        <dbReference type="ARBA" id="ARBA00022729"/>
    </source>
</evidence>
<dbReference type="InterPro" id="IPR015631">
    <property type="entry name" value="CD2/SLAM_rcpt"/>
</dbReference>
<dbReference type="Proteomes" id="UP000694380">
    <property type="component" value="Unplaced"/>
</dbReference>
<evidence type="ECO:0000259" key="5">
    <source>
        <dbReference type="PROSITE" id="PS50835"/>
    </source>
</evidence>
<dbReference type="InterPro" id="IPR007110">
    <property type="entry name" value="Ig-like_dom"/>
</dbReference>
<evidence type="ECO:0000256" key="4">
    <source>
        <dbReference type="ARBA" id="ARBA00023180"/>
    </source>
</evidence>
<keyword evidence="4" id="KW-0325">Glycoprotein</keyword>
<accession>A0A8C3IS23</accession>
<reference evidence="6" key="1">
    <citation type="submission" date="2025-08" db="UniProtKB">
        <authorList>
            <consortium name="Ensembl"/>
        </authorList>
    </citation>
    <scope>IDENTIFICATION</scope>
</reference>
<evidence type="ECO:0000256" key="3">
    <source>
        <dbReference type="ARBA" id="ARBA00023136"/>
    </source>
</evidence>
<dbReference type="PROSITE" id="PS50835">
    <property type="entry name" value="IG_LIKE"/>
    <property type="match status" value="1"/>
</dbReference>
<dbReference type="SUPFAM" id="SSF48726">
    <property type="entry name" value="Immunoglobulin"/>
    <property type="match status" value="2"/>
</dbReference>
<evidence type="ECO:0000313" key="6">
    <source>
        <dbReference type="Ensembl" id="ENSCPBP00000038118.1"/>
    </source>
</evidence>
<comment type="subcellular location">
    <subcellularLocation>
        <location evidence="1">Membrane</location>
    </subcellularLocation>
</comment>
<dbReference type="GeneTree" id="ENSGT01030000234540"/>
<keyword evidence="3" id="KW-0472">Membrane</keyword>
<dbReference type="InterPro" id="IPR013783">
    <property type="entry name" value="Ig-like_fold"/>
</dbReference>
<reference evidence="6" key="2">
    <citation type="submission" date="2025-09" db="UniProtKB">
        <authorList>
            <consortium name="Ensembl"/>
        </authorList>
    </citation>
    <scope>IDENTIFICATION</scope>
</reference>
<evidence type="ECO:0000313" key="7">
    <source>
        <dbReference type="Proteomes" id="UP000694380"/>
    </source>
</evidence>